<gene>
    <name evidence="14" type="primary">bag6</name>
</gene>
<evidence type="ECO:0000256" key="8">
    <source>
        <dbReference type="ARBA" id="ARBA00022853"/>
    </source>
</evidence>
<keyword evidence="7" id="KW-0053">Apoptosis</keyword>
<dbReference type="CDD" id="cd01809">
    <property type="entry name" value="Ubl_BAG6"/>
    <property type="match status" value="1"/>
</dbReference>
<feature type="compositionally biased region" description="Low complexity" evidence="12">
    <location>
        <begin position="701"/>
        <end position="711"/>
    </location>
</feature>
<dbReference type="PANTHER" id="PTHR15204:SF0">
    <property type="entry name" value="LARGE PROLINE-RICH PROTEIN BAG6"/>
    <property type="match status" value="1"/>
</dbReference>
<evidence type="ECO:0000259" key="13">
    <source>
        <dbReference type="PROSITE" id="PS50053"/>
    </source>
</evidence>
<dbReference type="InterPro" id="IPR000626">
    <property type="entry name" value="Ubiquitin-like_dom"/>
</dbReference>
<dbReference type="SUPFAM" id="SSF54236">
    <property type="entry name" value="Ubiquitin-like"/>
    <property type="match status" value="1"/>
</dbReference>
<evidence type="ECO:0000256" key="2">
    <source>
        <dbReference type="ARBA" id="ARBA00004514"/>
    </source>
</evidence>
<feature type="region of interest" description="Disordered" evidence="12">
    <location>
        <begin position="680"/>
        <end position="711"/>
    </location>
</feature>
<comment type="subcellular location">
    <subcellularLocation>
        <location evidence="2">Cytoplasm</location>
        <location evidence="2">Cytosol</location>
    </subcellularLocation>
    <subcellularLocation>
        <location evidence="1">Nucleus</location>
    </subcellularLocation>
    <subcellularLocation>
        <location evidence="3">Secreted</location>
        <location evidence="3">Extracellular exosome</location>
    </subcellularLocation>
</comment>
<dbReference type="GO" id="GO:0071818">
    <property type="term" value="C:BAT3 complex"/>
    <property type="evidence" value="ECO:0007669"/>
    <property type="project" value="TreeGrafter"/>
</dbReference>
<dbReference type="Pfam" id="PF12057">
    <property type="entry name" value="BAG6"/>
    <property type="match status" value="1"/>
</dbReference>
<feature type="region of interest" description="Disordered" evidence="12">
    <location>
        <begin position="978"/>
        <end position="1001"/>
    </location>
</feature>
<dbReference type="Gene3D" id="3.10.20.90">
    <property type="entry name" value="Phosphatidylinositol 3-kinase Catalytic Subunit, Chain A, domain 1"/>
    <property type="match status" value="1"/>
</dbReference>
<dbReference type="Proteomes" id="UP000472263">
    <property type="component" value="Chromosome 16"/>
</dbReference>
<feature type="compositionally biased region" description="Low complexity" evidence="12">
    <location>
        <begin position="492"/>
        <end position="507"/>
    </location>
</feature>
<evidence type="ECO:0000256" key="10">
    <source>
        <dbReference type="ARBA" id="ARBA00023242"/>
    </source>
</evidence>
<dbReference type="InterPro" id="IPR048926">
    <property type="entry name" value="Bag6_BAGS"/>
</dbReference>
<dbReference type="Pfam" id="PF00240">
    <property type="entry name" value="ubiquitin"/>
    <property type="match status" value="1"/>
</dbReference>
<feature type="compositionally biased region" description="Low complexity" evidence="12">
    <location>
        <begin position="398"/>
        <end position="416"/>
    </location>
</feature>
<feature type="region of interest" description="Disordered" evidence="12">
    <location>
        <begin position="205"/>
        <end position="263"/>
    </location>
</feature>
<accession>A0A667WRN3</accession>
<dbReference type="FunFam" id="3.10.20.90:FF:000041">
    <property type="entry name" value="large proline-rich protein BAG6 isoform X1"/>
    <property type="match status" value="1"/>
</dbReference>
<dbReference type="GO" id="GO:0005634">
    <property type="term" value="C:nucleus"/>
    <property type="evidence" value="ECO:0007669"/>
    <property type="project" value="UniProtKB-SubCell"/>
</dbReference>
<dbReference type="InterPro" id="IPR029071">
    <property type="entry name" value="Ubiquitin-like_domsf"/>
</dbReference>
<keyword evidence="9" id="KW-0143">Chaperone</keyword>
<feature type="compositionally biased region" description="Pro residues" evidence="12">
    <location>
        <begin position="232"/>
        <end position="244"/>
    </location>
</feature>
<dbReference type="Pfam" id="PF20960">
    <property type="entry name" value="Bag6_BAGS"/>
    <property type="match status" value="1"/>
</dbReference>
<evidence type="ECO:0000256" key="12">
    <source>
        <dbReference type="SAM" id="MobiDB-lite"/>
    </source>
</evidence>
<reference evidence="14" key="3">
    <citation type="submission" date="2025-09" db="UniProtKB">
        <authorList>
            <consortium name="Ensembl"/>
        </authorList>
    </citation>
    <scope>IDENTIFICATION</scope>
</reference>
<feature type="region of interest" description="Disordered" evidence="12">
    <location>
        <begin position="492"/>
        <end position="534"/>
    </location>
</feature>
<keyword evidence="8" id="KW-0156">Chromatin regulator</keyword>
<evidence type="ECO:0000313" key="14">
    <source>
        <dbReference type="Ensembl" id="ENSMMDP00005004957.1"/>
    </source>
</evidence>
<evidence type="ECO:0000256" key="1">
    <source>
        <dbReference type="ARBA" id="ARBA00004123"/>
    </source>
</evidence>
<feature type="compositionally biased region" description="Low complexity" evidence="12">
    <location>
        <begin position="586"/>
        <end position="604"/>
    </location>
</feature>
<feature type="compositionally biased region" description="Low complexity" evidence="12">
    <location>
        <begin position="978"/>
        <end position="992"/>
    </location>
</feature>
<dbReference type="PROSITE" id="PS50053">
    <property type="entry name" value="UBIQUITIN_2"/>
    <property type="match status" value="1"/>
</dbReference>
<feature type="compositionally biased region" description="Low complexity" evidence="12">
    <location>
        <begin position="216"/>
        <end position="227"/>
    </location>
</feature>
<evidence type="ECO:0000256" key="5">
    <source>
        <dbReference type="ARBA" id="ARBA00022490"/>
    </source>
</evidence>
<keyword evidence="10" id="KW-0539">Nucleus</keyword>
<dbReference type="SMART" id="SM00213">
    <property type="entry name" value="UBQ"/>
    <property type="match status" value="1"/>
</dbReference>
<keyword evidence="5" id="KW-0963">Cytoplasm</keyword>
<feature type="compositionally biased region" description="Low complexity" evidence="12">
    <location>
        <begin position="93"/>
        <end position="111"/>
    </location>
</feature>
<keyword evidence="15" id="KW-1185">Reference proteome</keyword>
<dbReference type="GO" id="GO:0036503">
    <property type="term" value="P:ERAD pathway"/>
    <property type="evidence" value="ECO:0007669"/>
    <property type="project" value="TreeGrafter"/>
</dbReference>
<evidence type="ECO:0000256" key="9">
    <source>
        <dbReference type="ARBA" id="ARBA00023186"/>
    </source>
</evidence>
<dbReference type="AlphaFoldDB" id="A0A667WRN3"/>
<feature type="region of interest" description="Disordered" evidence="12">
    <location>
        <begin position="380"/>
        <end position="423"/>
    </location>
</feature>
<feature type="compositionally biased region" description="Polar residues" evidence="12">
    <location>
        <begin position="613"/>
        <end position="630"/>
    </location>
</feature>
<evidence type="ECO:0000256" key="3">
    <source>
        <dbReference type="ARBA" id="ARBA00004550"/>
    </source>
</evidence>
<dbReference type="GO" id="GO:0005576">
    <property type="term" value="C:extracellular region"/>
    <property type="evidence" value="ECO:0007669"/>
    <property type="project" value="UniProtKB-SubCell"/>
</dbReference>
<name>A0A667WRN3_9TELE</name>
<feature type="domain" description="Ubiquitin-like" evidence="13">
    <location>
        <begin position="8"/>
        <end position="68"/>
    </location>
</feature>
<evidence type="ECO:0000256" key="6">
    <source>
        <dbReference type="ARBA" id="ARBA00022525"/>
    </source>
</evidence>
<feature type="compositionally biased region" description="Pro residues" evidence="12">
    <location>
        <begin position="684"/>
        <end position="700"/>
    </location>
</feature>
<dbReference type="GeneTree" id="ENSGT00390000016199"/>
<feature type="region of interest" description="Disordered" evidence="12">
    <location>
        <begin position="77"/>
        <end position="117"/>
    </location>
</feature>
<feature type="region of interest" description="Disordered" evidence="12">
    <location>
        <begin position="579"/>
        <end position="643"/>
    </location>
</feature>
<reference evidence="14" key="1">
    <citation type="submission" date="2019-06" db="EMBL/GenBank/DDBJ databases">
        <authorList>
            <consortium name="Wellcome Sanger Institute Data Sharing"/>
        </authorList>
    </citation>
    <scope>NUCLEOTIDE SEQUENCE [LARGE SCALE GENOMIC DNA]</scope>
</reference>
<dbReference type="GO" id="GO:0031593">
    <property type="term" value="F:polyubiquitin modification-dependent protein binding"/>
    <property type="evidence" value="ECO:0007669"/>
    <property type="project" value="TreeGrafter"/>
</dbReference>
<dbReference type="PANTHER" id="PTHR15204">
    <property type="entry name" value="LARGE PROLINE-RICH PROTEIN BAG6"/>
    <property type="match status" value="1"/>
</dbReference>
<sequence>MEEQTADIEVTVKTLDSQSRSYTVGGQLTVKEFKEHIAPSVGIPVDKQRLIYQGRVLQDERTLTDYNVGGKVIHLVERAPPPPSQSGSGSGGTSADSGASSSTSQGTSQVPPHDRNANSYVMLGTFNLPVNLMDPQQIQMSVQQMMSGLGENGRNARITTSTGNNGSMNVHIDMDQSVQSEPRLRLLLAENLLRDTNDLIQRMESTPAAAPPPPSSSSTTSTPSPSAQPMDTSPPPSSPPPPPTSSAQSEGPTTHAGPNHPSPAELVEMLSELRRVEERLQPFIQRAHTILETATTAEYNNTEREEDQRILNLVGESLRLLGNALVALSDLRCNLLSPPPRHLHVVRPMSHYTSPVTLPGAVHHHIPLHMNLGATVTMAANGSEGQAPPTQPASQSEQAGQGQTSPPQTPPSNQQAGQGQAGPRVIRISHQAVPVVMMQMNTDGAGPNPQTAGQQVPGQPGMALRVGTLPPDFMRNLMQQISQYAAAVATTTSSTATTGPNTPTTTPTAPPPPDTGPRPQARMSFRRPARMPPPVFGTRGATINVSAAMPGQQPGQPFNPAALNQMISGLVGQLLMPGQMAGQTATSSSSSSSSTSSSFSFSTSGPAPPPAADSNTAPSQPEATPGQPQAQGIPPDLSQLLGSLMGGAGVGPVGAPSITVTTSGVPAFIQGVTDFMQQASQPVFQPPPPPTGTAPPPPAGTTPTPNAPNAAEALNPELFTGIVRGVLTTMMGSLGQTQNDTESIAQFMQRLSQTTNIFISPEDPTGFFGELLTLVCQTFTMSDLVALLHGQHHPLGRIQPQLAQFFTQNYLNGREPTDENIAAAAEGLVNELEEYITESFSSVTVLEGVDITQTNMSFFRQQLTRIATHILCCTDDSFGPRLLQMCNQALFECLALNLHCLRGDQGALTAVINHRIRRMSSDMSPSLVNWMTSMMTMRLQVILEHIPVTQEQIQAYIVHTQVMDWTHITIEDTHSPAAATTAEEAMSASQETRASSQETRVLPGEVGEASRESEAWVAAVPPEWVPIIRCDLVTQRKMKAQPPLSDAYLHGMPAKRRKTGQGGGTLLSLSDAVSQAARTAGVKPITTADRLQEELENHDLQEAYAEQVKADIKKRVREDPDFSPQQFPNAHRAFSSDS</sequence>
<dbReference type="InterPro" id="IPR021925">
    <property type="entry name" value="BAG6"/>
</dbReference>
<organism evidence="14 15">
    <name type="scientific">Myripristis murdjan</name>
    <name type="common">pinecone soldierfish</name>
    <dbReference type="NCBI Taxonomy" id="586833"/>
    <lineage>
        <taxon>Eukaryota</taxon>
        <taxon>Metazoa</taxon>
        <taxon>Chordata</taxon>
        <taxon>Craniata</taxon>
        <taxon>Vertebrata</taxon>
        <taxon>Euteleostomi</taxon>
        <taxon>Actinopterygii</taxon>
        <taxon>Neopterygii</taxon>
        <taxon>Teleostei</taxon>
        <taxon>Neoteleostei</taxon>
        <taxon>Acanthomorphata</taxon>
        <taxon>Holocentriformes</taxon>
        <taxon>Holocentridae</taxon>
        <taxon>Myripristis</taxon>
    </lineage>
</organism>
<feature type="compositionally biased region" description="Polar residues" evidence="12">
    <location>
        <begin position="448"/>
        <end position="457"/>
    </location>
</feature>
<protein>
    <recommendedName>
        <fullName evidence="11">BCL2-associated athanogene 6</fullName>
    </recommendedName>
</protein>
<dbReference type="GO" id="GO:0006915">
    <property type="term" value="P:apoptotic process"/>
    <property type="evidence" value="ECO:0007669"/>
    <property type="project" value="UniProtKB-KW"/>
</dbReference>
<evidence type="ECO:0000256" key="11">
    <source>
        <dbReference type="ARBA" id="ARBA00030033"/>
    </source>
</evidence>
<evidence type="ECO:0000313" key="15">
    <source>
        <dbReference type="Proteomes" id="UP000472263"/>
    </source>
</evidence>
<dbReference type="GO" id="GO:0051787">
    <property type="term" value="F:misfolded protein binding"/>
    <property type="evidence" value="ECO:0007669"/>
    <property type="project" value="TreeGrafter"/>
</dbReference>
<dbReference type="Ensembl" id="ENSMMDT00005005095.1">
    <property type="protein sequence ID" value="ENSMMDP00005004957.1"/>
    <property type="gene ID" value="ENSMMDG00005002697.1"/>
</dbReference>
<proteinExistence type="predicted"/>
<keyword evidence="4" id="KW-0813">Transport</keyword>
<feature type="region of interest" description="Disordered" evidence="12">
    <location>
        <begin position="440"/>
        <end position="459"/>
    </location>
</feature>
<evidence type="ECO:0000256" key="4">
    <source>
        <dbReference type="ARBA" id="ARBA00022448"/>
    </source>
</evidence>
<feature type="region of interest" description="Disordered" evidence="12">
    <location>
        <begin position="1115"/>
        <end position="1138"/>
    </location>
</feature>
<reference evidence="14" key="2">
    <citation type="submission" date="2025-08" db="UniProtKB">
        <authorList>
            <consortium name="Ensembl"/>
        </authorList>
    </citation>
    <scope>IDENTIFICATION</scope>
</reference>
<dbReference type="GO" id="GO:0006325">
    <property type="term" value="P:chromatin organization"/>
    <property type="evidence" value="ECO:0007669"/>
    <property type="project" value="UniProtKB-KW"/>
</dbReference>
<keyword evidence="6" id="KW-0964">Secreted</keyword>
<evidence type="ECO:0000256" key="7">
    <source>
        <dbReference type="ARBA" id="ARBA00022703"/>
    </source>
</evidence>